<dbReference type="PANTHER" id="PTHR47268:SF4">
    <property type="entry name" value="ACYLPHOSPHATASE"/>
    <property type="match status" value="1"/>
</dbReference>
<gene>
    <name evidence="9" type="primary">acyP</name>
    <name evidence="9" type="ORF">Raf01_25700</name>
</gene>
<feature type="active site" evidence="5">
    <location>
        <position position="18"/>
    </location>
</feature>
<evidence type="ECO:0000256" key="1">
    <source>
        <dbReference type="ARBA" id="ARBA00005614"/>
    </source>
</evidence>
<evidence type="ECO:0000256" key="6">
    <source>
        <dbReference type="RuleBase" id="RU000553"/>
    </source>
</evidence>
<sequence length="88" mass="9920">MIRSRVLVSGRVQGVYFRDSCRQLAVRQGVRGWVRNRPDGRVEAVFEGSADQVGQLVEWMRHGPDSAVVEDIEVHTEQPEGIDGFAIR</sequence>
<dbReference type="PANTHER" id="PTHR47268">
    <property type="entry name" value="ACYLPHOSPHATASE"/>
    <property type="match status" value="1"/>
</dbReference>
<evidence type="ECO:0000313" key="10">
    <source>
        <dbReference type="Proteomes" id="UP000642748"/>
    </source>
</evidence>
<comment type="caution">
    <text evidence="9">The sequence shown here is derived from an EMBL/GenBank/DDBJ whole genome shotgun (WGS) entry which is preliminary data.</text>
</comment>
<feature type="active site" evidence="5">
    <location>
        <position position="36"/>
    </location>
</feature>
<dbReference type="EMBL" id="BONZ01000023">
    <property type="protein sequence ID" value="GIH14398.1"/>
    <property type="molecule type" value="Genomic_DNA"/>
</dbReference>
<protein>
    <recommendedName>
        <fullName evidence="3 5">Acylphosphatase</fullName>
        <ecNumber evidence="2 5">3.6.1.7</ecNumber>
    </recommendedName>
</protein>
<evidence type="ECO:0000256" key="5">
    <source>
        <dbReference type="PROSITE-ProRule" id="PRU00520"/>
    </source>
</evidence>
<dbReference type="InterPro" id="IPR017968">
    <property type="entry name" value="Acylphosphatase_CS"/>
</dbReference>
<dbReference type="InterPro" id="IPR001792">
    <property type="entry name" value="Acylphosphatase-like_dom"/>
</dbReference>
<comment type="similarity">
    <text evidence="1 7">Belongs to the acylphosphatase family.</text>
</comment>
<dbReference type="PROSITE" id="PS00150">
    <property type="entry name" value="ACYLPHOSPHATASE_1"/>
    <property type="match status" value="1"/>
</dbReference>
<evidence type="ECO:0000256" key="2">
    <source>
        <dbReference type="ARBA" id="ARBA00012150"/>
    </source>
</evidence>
<proteinExistence type="inferred from homology"/>
<accession>A0A8J3VQJ6</accession>
<dbReference type="AlphaFoldDB" id="A0A8J3VQJ6"/>
<dbReference type="EC" id="3.6.1.7" evidence="2 5"/>
<name>A0A8J3VQJ6_9ACTN</name>
<dbReference type="InterPro" id="IPR020456">
    <property type="entry name" value="Acylphosphatase"/>
</dbReference>
<keyword evidence="5 6" id="KW-0378">Hydrolase</keyword>
<evidence type="ECO:0000313" key="9">
    <source>
        <dbReference type="EMBL" id="GIH14398.1"/>
    </source>
</evidence>
<organism evidence="9 10">
    <name type="scientific">Rugosimonospora africana</name>
    <dbReference type="NCBI Taxonomy" id="556532"/>
    <lineage>
        <taxon>Bacteria</taxon>
        <taxon>Bacillati</taxon>
        <taxon>Actinomycetota</taxon>
        <taxon>Actinomycetes</taxon>
        <taxon>Micromonosporales</taxon>
        <taxon>Micromonosporaceae</taxon>
        <taxon>Rugosimonospora</taxon>
    </lineage>
</organism>
<feature type="domain" description="Acylphosphatase-like" evidence="8">
    <location>
        <begin position="3"/>
        <end position="88"/>
    </location>
</feature>
<reference evidence="9" key="1">
    <citation type="submission" date="2021-01" db="EMBL/GenBank/DDBJ databases">
        <title>Whole genome shotgun sequence of Rugosimonospora africana NBRC 104875.</title>
        <authorList>
            <person name="Komaki H."/>
            <person name="Tamura T."/>
        </authorList>
    </citation>
    <scope>NUCLEOTIDE SEQUENCE</scope>
    <source>
        <strain evidence="9">NBRC 104875</strain>
    </source>
</reference>
<evidence type="ECO:0000256" key="7">
    <source>
        <dbReference type="RuleBase" id="RU004168"/>
    </source>
</evidence>
<keyword evidence="10" id="KW-1185">Reference proteome</keyword>
<evidence type="ECO:0000256" key="4">
    <source>
        <dbReference type="ARBA" id="ARBA00047645"/>
    </source>
</evidence>
<dbReference type="Gene3D" id="3.30.70.100">
    <property type="match status" value="1"/>
</dbReference>
<dbReference type="InterPro" id="IPR036046">
    <property type="entry name" value="Acylphosphatase-like_dom_sf"/>
</dbReference>
<evidence type="ECO:0000259" key="8">
    <source>
        <dbReference type="PROSITE" id="PS51160"/>
    </source>
</evidence>
<dbReference type="PROSITE" id="PS00151">
    <property type="entry name" value="ACYLPHOSPHATASE_2"/>
    <property type="match status" value="1"/>
</dbReference>
<evidence type="ECO:0000256" key="3">
    <source>
        <dbReference type="ARBA" id="ARBA00015991"/>
    </source>
</evidence>
<dbReference type="RefSeq" id="WP_203918059.1">
    <property type="nucleotide sequence ID" value="NZ_BONZ01000023.1"/>
</dbReference>
<dbReference type="GO" id="GO:0003998">
    <property type="term" value="F:acylphosphatase activity"/>
    <property type="evidence" value="ECO:0007669"/>
    <property type="project" value="UniProtKB-EC"/>
</dbReference>
<dbReference type="Pfam" id="PF00708">
    <property type="entry name" value="Acylphosphatase"/>
    <property type="match status" value="1"/>
</dbReference>
<dbReference type="PROSITE" id="PS51160">
    <property type="entry name" value="ACYLPHOSPHATASE_3"/>
    <property type="match status" value="1"/>
</dbReference>
<dbReference type="Proteomes" id="UP000642748">
    <property type="component" value="Unassembled WGS sequence"/>
</dbReference>
<dbReference type="SUPFAM" id="SSF54975">
    <property type="entry name" value="Acylphosphatase/BLUF domain-like"/>
    <property type="match status" value="1"/>
</dbReference>
<comment type="catalytic activity">
    <reaction evidence="4 5 6">
        <text>an acyl phosphate + H2O = a carboxylate + phosphate + H(+)</text>
        <dbReference type="Rhea" id="RHEA:14965"/>
        <dbReference type="ChEBI" id="CHEBI:15377"/>
        <dbReference type="ChEBI" id="CHEBI:15378"/>
        <dbReference type="ChEBI" id="CHEBI:29067"/>
        <dbReference type="ChEBI" id="CHEBI:43474"/>
        <dbReference type="ChEBI" id="CHEBI:59918"/>
        <dbReference type="EC" id="3.6.1.7"/>
    </reaction>
</comment>